<gene>
    <name evidence="2" type="primary">LOC111089424</name>
</gene>
<organism evidence="1 2">
    <name type="scientific">Limulus polyphemus</name>
    <name type="common">Atlantic horseshoe crab</name>
    <dbReference type="NCBI Taxonomy" id="6850"/>
    <lineage>
        <taxon>Eukaryota</taxon>
        <taxon>Metazoa</taxon>
        <taxon>Ecdysozoa</taxon>
        <taxon>Arthropoda</taxon>
        <taxon>Chelicerata</taxon>
        <taxon>Merostomata</taxon>
        <taxon>Xiphosura</taxon>
        <taxon>Limulidae</taxon>
        <taxon>Limulus</taxon>
    </lineage>
</organism>
<name>A0ABM1TNZ3_LIMPO</name>
<evidence type="ECO:0000313" key="2">
    <source>
        <dbReference type="RefSeq" id="XP_022257599.1"/>
    </source>
</evidence>
<keyword evidence="1" id="KW-1185">Reference proteome</keyword>
<dbReference type="RefSeq" id="XP_022257599.1">
    <property type="nucleotide sequence ID" value="XM_022401891.1"/>
</dbReference>
<evidence type="ECO:0000313" key="1">
    <source>
        <dbReference type="Proteomes" id="UP000694941"/>
    </source>
</evidence>
<sequence length="159" mass="17677">MSHCLALDQTEMSLLAMKLFAPICSSDANTRRDALEFLDDGLKAWSNGKIPVQVTSKLHLKQGDPEDEKLLSSLSLQSCLPFLLMWANQCPFSDVREKLSESLMTLKMCRVTVPSQLIWGPSSFVPLDEAISPSTNKRESNLLCLQLGTEPRILALRSP</sequence>
<proteinExistence type="predicted"/>
<reference evidence="2" key="1">
    <citation type="submission" date="2025-08" db="UniProtKB">
        <authorList>
            <consortium name="RefSeq"/>
        </authorList>
    </citation>
    <scope>IDENTIFICATION</scope>
    <source>
        <tissue evidence="2">Muscle</tissue>
    </source>
</reference>
<dbReference type="GeneID" id="111089424"/>
<accession>A0ABM1TNZ3</accession>
<protein>
    <submittedName>
        <fullName evidence="2">Uncharacterized protein LOC111089424</fullName>
    </submittedName>
</protein>
<dbReference type="Proteomes" id="UP000694941">
    <property type="component" value="Unplaced"/>
</dbReference>